<dbReference type="Pfam" id="PF12955">
    <property type="entry name" value="Vps3844_C"/>
    <property type="match status" value="1"/>
</dbReference>
<keyword evidence="5" id="KW-1185">Reference proteome</keyword>
<evidence type="ECO:0000313" key="4">
    <source>
        <dbReference type="EMBL" id="PFH62816.1"/>
    </source>
</evidence>
<feature type="chain" id="PRO_5013355535" description="Vacuolar sorting protein Vps3844 C-terminal domain-containing protein" evidence="2">
    <location>
        <begin position="19"/>
        <end position="371"/>
    </location>
</feature>
<dbReference type="Proteomes" id="UP000037136">
    <property type="component" value="Unassembled WGS sequence"/>
</dbReference>
<dbReference type="EMBL" id="LAZP02000017">
    <property type="protein sequence ID" value="PFH62816.1"/>
    <property type="molecule type" value="Genomic_DNA"/>
</dbReference>
<name>A0A2A9PPZ1_OPHUN</name>
<reference evidence="4 5" key="2">
    <citation type="journal article" date="2017" name="Sci. Rep.">
        <title>Ant-infecting Ophiocordyceps genomes reveal a high diversity of potential behavioral manipulation genes and a possible major role for enterotoxins.</title>
        <authorList>
            <person name="de Bekker C."/>
            <person name="Ohm R.A."/>
            <person name="Evans H.C."/>
            <person name="Brachmann A."/>
            <person name="Hughes D.P."/>
        </authorList>
    </citation>
    <scope>NUCLEOTIDE SEQUENCE [LARGE SCALE GENOMIC DNA]</scope>
    <source>
        <strain evidence="4 5">SC16a</strain>
    </source>
</reference>
<gene>
    <name evidence="4" type="ORF">XA68_11828</name>
</gene>
<evidence type="ECO:0000259" key="3">
    <source>
        <dbReference type="Pfam" id="PF12955"/>
    </source>
</evidence>
<feature type="signal peptide" evidence="2">
    <location>
        <begin position="1"/>
        <end position="18"/>
    </location>
</feature>
<accession>A0A2A9PPZ1</accession>
<evidence type="ECO:0000256" key="2">
    <source>
        <dbReference type="SAM" id="SignalP"/>
    </source>
</evidence>
<protein>
    <recommendedName>
        <fullName evidence="3">Vacuolar sorting protein Vps3844 C-terminal domain-containing protein</fullName>
    </recommendedName>
</protein>
<keyword evidence="2" id="KW-0732">Signal</keyword>
<keyword evidence="1" id="KW-0472">Membrane</keyword>
<dbReference type="GO" id="GO:0005783">
    <property type="term" value="C:endoplasmic reticulum"/>
    <property type="evidence" value="ECO:0007669"/>
    <property type="project" value="TreeGrafter"/>
</dbReference>
<dbReference type="STRING" id="268505.A0A2A9PPZ1"/>
<evidence type="ECO:0000313" key="5">
    <source>
        <dbReference type="Proteomes" id="UP000037136"/>
    </source>
</evidence>
<keyword evidence="1" id="KW-1133">Transmembrane helix</keyword>
<feature type="transmembrane region" description="Helical" evidence="1">
    <location>
        <begin position="328"/>
        <end position="348"/>
    </location>
</feature>
<dbReference type="PANTHER" id="PTHR36853">
    <property type="entry name" value="EXPRESSED PROTEIN"/>
    <property type="match status" value="1"/>
</dbReference>
<comment type="caution">
    <text evidence="4">The sequence shown here is derived from an EMBL/GenBank/DDBJ whole genome shotgun (WGS) entry which is preliminary data.</text>
</comment>
<reference evidence="4 5" key="1">
    <citation type="journal article" date="2015" name="BMC Genomics">
        <title>Gene expression during zombie ant biting behavior reflects the complexity underlying fungal parasitic behavioral manipulation.</title>
        <authorList>
            <person name="de Bekker C."/>
            <person name="Ohm R.A."/>
            <person name="Loreto R.G."/>
            <person name="Sebastian A."/>
            <person name="Albert I."/>
            <person name="Merrow M."/>
            <person name="Brachmann A."/>
            <person name="Hughes D.P."/>
        </authorList>
    </citation>
    <scope>NUCLEOTIDE SEQUENCE [LARGE SCALE GENOMIC DNA]</scope>
    <source>
        <strain evidence="4 5">SC16a</strain>
    </source>
</reference>
<sequence length="371" mass="39712">MKLNVGLLAASCGFFAAAQSVAQVYILSAREASPTTSSLSPALARLVMLQRLSGNSHGPAFQDLPEDAGVEKAVFALNRFGKETLPLLRGGEGGEPSQLLVMLEGVTTKHMDVLGHALGNRLAFTIADSSSSKARDEIVKIDHQTTGAKDVSHCDLVQITNPLEECWNGQQSAFARLNVREGSDMVDNLVHRLSQLSQLAKIGELETSIVLLPWTTSAHSQPDHPQELRRRQAEQVSLDRMAPLPTPENAALYATPARIPSCFNSKDSCVTGTQNCSGHGSCMDKYSNGGDSSAGEACYTCHCLSTRSDSGSLTHWAGPTCAKQDISVAFWLFAGFTLALVFILWLAVSMLFNVGQERLPGVIGAGVSRAR</sequence>
<dbReference type="OrthoDB" id="5583277at2759"/>
<feature type="domain" description="Vacuolar sorting protein Vps3844 C-terminal" evidence="3">
    <location>
        <begin position="262"/>
        <end position="365"/>
    </location>
</feature>
<evidence type="ECO:0000256" key="1">
    <source>
        <dbReference type="SAM" id="Phobius"/>
    </source>
</evidence>
<dbReference type="InterPro" id="IPR024382">
    <property type="entry name" value="Vps3844_C"/>
</dbReference>
<keyword evidence="1" id="KW-0812">Transmembrane</keyword>
<proteinExistence type="predicted"/>
<dbReference type="InterPro" id="IPR053065">
    <property type="entry name" value="Archenteron_Induction-Rel"/>
</dbReference>
<dbReference type="PANTHER" id="PTHR36853:SF1">
    <property type="entry name" value="DUF3844 DOMAIN-CONTAINING PROTEIN"/>
    <property type="match status" value="1"/>
</dbReference>
<organism evidence="4 5">
    <name type="scientific">Ophiocordyceps unilateralis</name>
    <name type="common">Zombie-ant fungus</name>
    <name type="synonym">Torrubia unilateralis</name>
    <dbReference type="NCBI Taxonomy" id="268505"/>
    <lineage>
        <taxon>Eukaryota</taxon>
        <taxon>Fungi</taxon>
        <taxon>Dikarya</taxon>
        <taxon>Ascomycota</taxon>
        <taxon>Pezizomycotina</taxon>
        <taxon>Sordariomycetes</taxon>
        <taxon>Hypocreomycetidae</taxon>
        <taxon>Hypocreales</taxon>
        <taxon>Ophiocordycipitaceae</taxon>
        <taxon>Ophiocordyceps</taxon>
    </lineage>
</organism>
<dbReference type="AlphaFoldDB" id="A0A2A9PPZ1"/>